<feature type="domain" description="Nephrocystin 3-like N-terminal" evidence="3">
    <location>
        <begin position="190"/>
        <end position="347"/>
    </location>
</feature>
<dbReference type="EMBL" id="JAEVFJ010000032">
    <property type="protein sequence ID" value="KAH8092483.1"/>
    <property type="molecule type" value="Genomic_DNA"/>
</dbReference>
<dbReference type="OrthoDB" id="3014077at2759"/>
<keyword evidence="5" id="KW-1185">Reference proteome</keyword>
<keyword evidence="1" id="KW-0677">Repeat</keyword>
<evidence type="ECO:0000313" key="5">
    <source>
        <dbReference type="Proteomes" id="UP000813824"/>
    </source>
</evidence>
<dbReference type="InterPro" id="IPR027417">
    <property type="entry name" value="P-loop_NTPase"/>
</dbReference>
<dbReference type="Gene3D" id="3.40.50.300">
    <property type="entry name" value="P-loop containing nucleotide triphosphate hydrolases"/>
    <property type="match status" value="1"/>
</dbReference>
<reference evidence="4" key="1">
    <citation type="journal article" date="2021" name="New Phytol.">
        <title>Evolutionary innovations through gain and loss of genes in the ectomycorrhizal Boletales.</title>
        <authorList>
            <person name="Wu G."/>
            <person name="Miyauchi S."/>
            <person name="Morin E."/>
            <person name="Kuo A."/>
            <person name="Drula E."/>
            <person name="Varga T."/>
            <person name="Kohler A."/>
            <person name="Feng B."/>
            <person name="Cao Y."/>
            <person name="Lipzen A."/>
            <person name="Daum C."/>
            <person name="Hundley H."/>
            <person name="Pangilinan J."/>
            <person name="Johnson J."/>
            <person name="Barry K."/>
            <person name="LaButti K."/>
            <person name="Ng V."/>
            <person name="Ahrendt S."/>
            <person name="Min B."/>
            <person name="Choi I.G."/>
            <person name="Park H."/>
            <person name="Plett J.M."/>
            <person name="Magnuson J."/>
            <person name="Spatafora J.W."/>
            <person name="Nagy L.G."/>
            <person name="Henrissat B."/>
            <person name="Grigoriev I.V."/>
            <person name="Yang Z.L."/>
            <person name="Xu J."/>
            <person name="Martin F.M."/>
        </authorList>
    </citation>
    <scope>NUCLEOTIDE SEQUENCE</scope>
    <source>
        <strain evidence="4">KKN 215</strain>
    </source>
</reference>
<dbReference type="SUPFAM" id="SSF52540">
    <property type="entry name" value="P-loop containing nucleoside triphosphate hydrolases"/>
    <property type="match status" value="1"/>
</dbReference>
<evidence type="ECO:0000256" key="1">
    <source>
        <dbReference type="ARBA" id="ARBA00022737"/>
    </source>
</evidence>
<evidence type="ECO:0000313" key="4">
    <source>
        <dbReference type="EMBL" id="KAH8092483.1"/>
    </source>
</evidence>
<dbReference type="Proteomes" id="UP000813824">
    <property type="component" value="Unassembled WGS sequence"/>
</dbReference>
<sequence>MERLKAMTDLIDKASKIHPIASVGWSIISSVLRACQEQLARDQQLGELVSAMVDAYRAIDMSNDLKDGLDHNLTALIDATIRQTVECAIFIRDYCGHGFLGRTVLQTFKHHSQGKIEELTQSFRALQRNRTEASAIQAVIVTSRMESKIDVILDGQLEELLQRVLRPIEHNTSSRPLCLPQTRTRLLQQISTHLTSLSDDNILWMHGIAGCGKSTIAKTVSTFFDVQKRLAAYIAFDRHSNQSSPQYFIRTLAYQLATFHPLIRKRLLEAGPKKHELDRMDMAQQFDTLISGPLLDICELGTEGPLVIVLDALDECGSPAARANLLSTLKINLEKLPRFVRVFITSRPEIDIRVALGSNDHVFDLDINSSDNAYQDIKVFLQEKLSEVAAAQKNRELRLLEQGWPKDGDITELANRASGLFIWAQTLFQMIEAAHNPAEQLKAAIEHSYPFEADPISAVNQLFANTLASASCNWNDMSFRLSFDIIFGTIAAADRAPLRIPTIDELLSDAIPNSCKHTLQHFESIVVIGDGKQVTMHPSFCEYLTDRSRCGPDAKWYIDLNYHRRSLALRCMEFLSLHIREVQQKEVRLRIQSGRDTTALGHASLYWFHHIAQIECGDDGDPALATRIGQFLLNTLNPWFVAITSGSEALLHLVQSAIRETLLPWVSRYGDRLFTRWGSIYIAHFLECYTVQHIRDIKKLIFEDQDFVVPIDLSRLSINQYRSLMKRNLISTLRRVLTRTSPPGQPIPLRWKSSSNIRGSANASDANWQPRAAG</sequence>
<name>A0A8K0UHF6_9AGAR</name>
<proteinExistence type="predicted"/>
<feature type="region of interest" description="Disordered" evidence="2">
    <location>
        <begin position="744"/>
        <end position="774"/>
    </location>
</feature>
<evidence type="ECO:0000256" key="2">
    <source>
        <dbReference type="SAM" id="MobiDB-lite"/>
    </source>
</evidence>
<organism evidence="4 5">
    <name type="scientific">Cristinia sonorae</name>
    <dbReference type="NCBI Taxonomy" id="1940300"/>
    <lineage>
        <taxon>Eukaryota</taxon>
        <taxon>Fungi</taxon>
        <taxon>Dikarya</taxon>
        <taxon>Basidiomycota</taxon>
        <taxon>Agaricomycotina</taxon>
        <taxon>Agaricomycetes</taxon>
        <taxon>Agaricomycetidae</taxon>
        <taxon>Agaricales</taxon>
        <taxon>Pleurotineae</taxon>
        <taxon>Stephanosporaceae</taxon>
        <taxon>Cristinia</taxon>
    </lineage>
</organism>
<dbReference type="PANTHER" id="PTHR10039">
    <property type="entry name" value="AMELOGENIN"/>
    <property type="match status" value="1"/>
</dbReference>
<dbReference type="AlphaFoldDB" id="A0A8K0UHF6"/>
<dbReference type="InterPro" id="IPR056884">
    <property type="entry name" value="NPHP3-like_N"/>
</dbReference>
<protein>
    <recommendedName>
        <fullName evidence="3">Nephrocystin 3-like N-terminal domain-containing protein</fullName>
    </recommendedName>
</protein>
<accession>A0A8K0UHF6</accession>
<feature type="compositionally biased region" description="Polar residues" evidence="2">
    <location>
        <begin position="752"/>
        <end position="767"/>
    </location>
</feature>
<dbReference type="PANTHER" id="PTHR10039:SF17">
    <property type="entry name" value="FUNGAL STAND N-TERMINAL GOODBYE DOMAIN-CONTAINING PROTEIN-RELATED"/>
    <property type="match status" value="1"/>
</dbReference>
<evidence type="ECO:0000259" key="3">
    <source>
        <dbReference type="Pfam" id="PF24883"/>
    </source>
</evidence>
<gene>
    <name evidence="4" type="ORF">BXZ70DRAFT_1010801</name>
</gene>
<dbReference type="Pfam" id="PF24883">
    <property type="entry name" value="NPHP3_N"/>
    <property type="match status" value="1"/>
</dbReference>
<comment type="caution">
    <text evidence="4">The sequence shown here is derived from an EMBL/GenBank/DDBJ whole genome shotgun (WGS) entry which is preliminary data.</text>
</comment>